<dbReference type="AlphaFoldDB" id="A0A226GZD1"/>
<evidence type="ECO:0000256" key="1">
    <source>
        <dbReference type="SAM" id="Phobius"/>
    </source>
</evidence>
<keyword evidence="1" id="KW-0472">Membrane</keyword>
<feature type="transmembrane region" description="Helical" evidence="1">
    <location>
        <begin position="106"/>
        <end position="126"/>
    </location>
</feature>
<protein>
    <submittedName>
        <fullName evidence="2">Uncharacterized protein</fullName>
    </submittedName>
</protein>
<comment type="caution">
    <text evidence="2">The sequence shown here is derived from an EMBL/GenBank/DDBJ whole genome shotgun (WGS) entry which is preliminary data.</text>
</comment>
<feature type="transmembrane region" description="Helical" evidence="1">
    <location>
        <begin position="59"/>
        <end position="77"/>
    </location>
</feature>
<sequence>MRIIFNYTYYRIAKFYFKRDGLEAFTALLTISLIKAIYLMDIIFLIRDLFLDVEKANKVHFSEKIVVLLILFLIYLFNRKQYKGKYILFREKWSNEQKTKKQIKGFLVILFILSPLLLLFIIASIFGRTIF</sequence>
<dbReference type="Proteomes" id="UP000198345">
    <property type="component" value="Unassembled WGS sequence"/>
</dbReference>
<evidence type="ECO:0000313" key="3">
    <source>
        <dbReference type="Proteomes" id="UP000198345"/>
    </source>
</evidence>
<accession>A0A226GZD1</accession>
<evidence type="ECO:0000313" key="2">
    <source>
        <dbReference type="EMBL" id="OXA87409.1"/>
    </source>
</evidence>
<dbReference type="EMBL" id="MUGW01000035">
    <property type="protein sequence ID" value="OXA87409.1"/>
    <property type="molecule type" value="Genomic_DNA"/>
</dbReference>
<dbReference type="RefSeq" id="WP_089050974.1">
    <property type="nucleotide sequence ID" value="NZ_FXTV01000010.1"/>
</dbReference>
<dbReference type="OrthoDB" id="776025at2"/>
<feature type="transmembrane region" description="Helical" evidence="1">
    <location>
        <begin position="21"/>
        <end position="47"/>
    </location>
</feature>
<gene>
    <name evidence="2" type="ORF">B0A66_16600</name>
</gene>
<proteinExistence type="predicted"/>
<organism evidence="2 3">
    <name type="scientific">Flavobacterium hercynium</name>
    <dbReference type="NCBI Taxonomy" id="387094"/>
    <lineage>
        <taxon>Bacteria</taxon>
        <taxon>Pseudomonadati</taxon>
        <taxon>Bacteroidota</taxon>
        <taxon>Flavobacteriia</taxon>
        <taxon>Flavobacteriales</taxon>
        <taxon>Flavobacteriaceae</taxon>
        <taxon>Flavobacterium</taxon>
    </lineage>
</organism>
<reference evidence="2 3" key="1">
    <citation type="submission" date="2016-11" db="EMBL/GenBank/DDBJ databases">
        <title>Whole genomes of Flavobacteriaceae.</title>
        <authorList>
            <person name="Stine C."/>
            <person name="Li C."/>
            <person name="Tadesse D."/>
        </authorList>
    </citation>
    <scope>NUCLEOTIDE SEQUENCE [LARGE SCALE GENOMIC DNA]</scope>
    <source>
        <strain evidence="2 3">DSM 18292</strain>
    </source>
</reference>
<keyword evidence="1" id="KW-0812">Transmembrane</keyword>
<keyword evidence="1" id="KW-1133">Transmembrane helix</keyword>
<name>A0A226GZD1_9FLAO</name>
<keyword evidence="3" id="KW-1185">Reference proteome</keyword>